<feature type="region of interest" description="Disordered" evidence="3">
    <location>
        <begin position="70"/>
        <end position="109"/>
    </location>
</feature>
<feature type="compositionally biased region" description="Polar residues" evidence="3">
    <location>
        <begin position="85"/>
        <end position="104"/>
    </location>
</feature>
<feature type="domain" description="Glycine zipper 2TM" evidence="4">
    <location>
        <begin position="134"/>
        <end position="174"/>
    </location>
</feature>
<sequence length="222" mass="22290">MSDQKLHPMILAAAGAVILACGVAVAHMAGWIGGNKTETAEIAASVPAVVAIASEPASVPAQVAVATPVPTPAPTPVAEAKPKHSNSQRATSHNKGEEYSSNQPAPQPAKQVCATCGQVTSVQAIKHEGESSGGGAVAGGVVGGLLGNQVGNGRGRTLATVVGAVGGALAGNTVEKHVRSETDYEVHVQFDDGNTRTFTYKAQPAFAAGQRVRVSGDTLVAE</sequence>
<evidence type="ECO:0000313" key="6">
    <source>
        <dbReference type="Proteomes" id="UP000637267"/>
    </source>
</evidence>
<dbReference type="Proteomes" id="UP000637267">
    <property type="component" value="Unassembled WGS sequence"/>
</dbReference>
<dbReference type="InterPro" id="IPR051407">
    <property type="entry name" value="Bact_OM_lipoprot/Surf_antigen"/>
</dbReference>
<protein>
    <recommendedName>
        <fullName evidence="4">Glycine zipper 2TM domain-containing protein</fullName>
    </recommendedName>
</protein>
<dbReference type="EMBL" id="BMLX01000003">
    <property type="protein sequence ID" value="GGP22783.1"/>
    <property type="molecule type" value="Genomic_DNA"/>
</dbReference>
<comment type="caution">
    <text evidence="5">The sequence shown here is derived from an EMBL/GenBank/DDBJ whole genome shotgun (WGS) entry which is preliminary data.</text>
</comment>
<dbReference type="Pfam" id="PF05433">
    <property type="entry name" value="Rick_17kDa_Anti"/>
    <property type="match status" value="1"/>
</dbReference>
<accession>A0ABQ2PB92</accession>
<evidence type="ECO:0000259" key="4">
    <source>
        <dbReference type="Pfam" id="PF05433"/>
    </source>
</evidence>
<evidence type="ECO:0000256" key="2">
    <source>
        <dbReference type="ARBA" id="ARBA00023136"/>
    </source>
</evidence>
<reference evidence="6" key="1">
    <citation type="journal article" date="2019" name="Int. J. Syst. Evol. Microbiol.">
        <title>The Global Catalogue of Microorganisms (GCM) 10K type strain sequencing project: providing services to taxonomists for standard genome sequencing and annotation.</title>
        <authorList>
            <consortium name="The Broad Institute Genomics Platform"/>
            <consortium name="The Broad Institute Genome Sequencing Center for Infectious Disease"/>
            <person name="Wu L."/>
            <person name="Ma J."/>
        </authorList>
    </citation>
    <scope>NUCLEOTIDE SEQUENCE [LARGE SCALE GENOMIC DNA]</scope>
    <source>
        <strain evidence="6">CGMCC 1.8859</strain>
    </source>
</reference>
<keyword evidence="6" id="KW-1185">Reference proteome</keyword>
<evidence type="ECO:0000256" key="1">
    <source>
        <dbReference type="ARBA" id="ARBA00004370"/>
    </source>
</evidence>
<evidence type="ECO:0000313" key="5">
    <source>
        <dbReference type="EMBL" id="GGP22783.1"/>
    </source>
</evidence>
<gene>
    <name evidence="5" type="ORF">GCM10010970_27830</name>
</gene>
<dbReference type="PROSITE" id="PS51257">
    <property type="entry name" value="PROKAR_LIPOPROTEIN"/>
    <property type="match status" value="1"/>
</dbReference>
<name>A0ABQ2PB92_9NEIS</name>
<organism evidence="5 6">
    <name type="scientific">Silvimonas iriomotensis</name>
    <dbReference type="NCBI Taxonomy" id="449662"/>
    <lineage>
        <taxon>Bacteria</taxon>
        <taxon>Pseudomonadati</taxon>
        <taxon>Pseudomonadota</taxon>
        <taxon>Betaproteobacteria</taxon>
        <taxon>Neisseriales</taxon>
        <taxon>Chitinibacteraceae</taxon>
        <taxon>Silvimonas</taxon>
    </lineage>
</organism>
<keyword evidence="2" id="KW-0472">Membrane</keyword>
<dbReference type="PANTHER" id="PTHR35603">
    <property type="match status" value="1"/>
</dbReference>
<proteinExistence type="predicted"/>
<dbReference type="PANTHER" id="PTHR35603:SF2">
    <property type="entry name" value="OUTER MEMBRANE LIPOPROTEIN"/>
    <property type="match status" value="1"/>
</dbReference>
<evidence type="ECO:0000256" key="3">
    <source>
        <dbReference type="SAM" id="MobiDB-lite"/>
    </source>
</evidence>
<comment type="subcellular location">
    <subcellularLocation>
        <location evidence="1">Membrane</location>
    </subcellularLocation>
</comment>
<dbReference type="RefSeq" id="WP_188704956.1">
    <property type="nucleotide sequence ID" value="NZ_BMLX01000003.1"/>
</dbReference>
<dbReference type="InterPro" id="IPR008816">
    <property type="entry name" value="Gly_zipper_2TM_dom"/>
</dbReference>